<evidence type="ECO:0000313" key="2">
    <source>
        <dbReference type="EMBL" id="AUO19638.1"/>
    </source>
</evidence>
<accession>A0A2K9P4S6</accession>
<dbReference type="PANTHER" id="PTHR36444:SF2">
    <property type="entry name" value="TRANSCRIPTIONAL REGULATOR PROTEIN YOBU-RELATED"/>
    <property type="match status" value="1"/>
</dbReference>
<dbReference type="InterPro" id="IPR010499">
    <property type="entry name" value="AraC_E-bd"/>
</dbReference>
<dbReference type="Gene3D" id="3.20.80.10">
    <property type="entry name" value="Regulatory factor, effector binding domain"/>
    <property type="match status" value="1"/>
</dbReference>
<dbReference type="InterPro" id="IPR029441">
    <property type="entry name" value="Cass2"/>
</dbReference>
<feature type="domain" description="AraC effector-binding" evidence="1">
    <location>
        <begin position="1"/>
        <end position="145"/>
    </location>
</feature>
<evidence type="ECO:0000313" key="3">
    <source>
        <dbReference type="Proteomes" id="UP000235589"/>
    </source>
</evidence>
<dbReference type="Proteomes" id="UP000235589">
    <property type="component" value="Chromosome"/>
</dbReference>
<dbReference type="OrthoDB" id="9801008at2"/>
<reference evidence="2 3" key="1">
    <citation type="submission" date="2017-04" db="EMBL/GenBank/DDBJ databases">
        <title>Monoglobus pectinilyticus 14 draft genome.</title>
        <authorList>
            <person name="Kim C."/>
            <person name="Rosendale D.I."/>
            <person name="Kelly W.J."/>
            <person name="Tannock G.W."/>
            <person name="Patchett M.L."/>
            <person name="Jordens J.Z."/>
        </authorList>
    </citation>
    <scope>NUCLEOTIDE SEQUENCE [LARGE SCALE GENOMIC DNA]</scope>
    <source>
        <strain evidence="2 3">14</strain>
    </source>
</reference>
<dbReference type="KEGG" id="mpec:B9O19_01478"/>
<organism evidence="2 3">
    <name type="scientific">Monoglobus pectinilyticus</name>
    <dbReference type="NCBI Taxonomy" id="1981510"/>
    <lineage>
        <taxon>Bacteria</taxon>
        <taxon>Bacillati</taxon>
        <taxon>Bacillota</taxon>
        <taxon>Clostridia</taxon>
        <taxon>Monoglobales</taxon>
        <taxon>Monoglobaceae</taxon>
        <taxon>Monoglobus</taxon>
    </lineage>
</organism>
<protein>
    <submittedName>
        <fullName evidence="2">Transcriptional regulator, AraC family</fullName>
    </submittedName>
</protein>
<dbReference type="AlphaFoldDB" id="A0A2K9P4S6"/>
<dbReference type="InterPro" id="IPR011256">
    <property type="entry name" value="Reg_factor_effector_dom_sf"/>
</dbReference>
<dbReference type="PANTHER" id="PTHR36444">
    <property type="entry name" value="TRANSCRIPTIONAL REGULATOR PROTEIN YOBU-RELATED"/>
    <property type="match status" value="1"/>
</dbReference>
<name>A0A2K9P4S6_9FIRM</name>
<evidence type="ECO:0000259" key="1">
    <source>
        <dbReference type="SMART" id="SM00871"/>
    </source>
</evidence>
<proteinExistence type="predicted"/>
<dbReference type="EMBL" id="CP020991">
    <property type="protein sequence ID" value="AUO19638.1"/>
    <property type="molecule type" value="Genomic_DNA"/>
</dbReference>
<dbReference type="GeneID" id="98062870"/>
<keyword evidence="3" id="KW-1185">Reference proteome</keyword>
<dbReference type="InterPro" id="IPR053182">
    <property type="entry name" value="YobU-like_regulator"/>
</dbReference>
<sequence>MKYEIVELEPKTVVGISAVTSNNDPEMQKKIGDLWTRLYPGGEIAKIKNRANSFAIGLYSDYEGDNYCVTAGCEVTEADNDDMVIKTIPGGKYAKFSVRGNMVDAVAEAWEEIWKMNLERSYKADFEEYLNEDFENAEINLYISL</sequence>
<dbReference type="SUPFAM" id="SSF55136">
    <property type="entry name" value="Probable bacterial effector-binding domain"/>
    <property type="match status" value="1"/>
</dbReference>
<dbReference type="SMART" id="SM00871">
    <property type="entry name" value="AraC_E_bind"/>
    <property type="match status" value="1"/>
</dbReference>
<dbReference type="Pfam" id="PF14526">
    <property type="entry name" value="Cass2"/>
    <property type="match status" value="1"/>
</dbReference>
<dbReference type="RefSeq" id="WP_102365826.1">
    <property type="nucleotide sequence ID" value="NZ_CP020991.1"/>
</dbReference>
<gene>
    <name evidence="2" type="ORF">B9O19_01478</name>
</gene>